<keyword evidence="1" id="KW-0193">Cuticle</keyword>
<dbReference type="Pfam" id="PF00379">
    <property type="entry name" value="Chitin_bind_4"/>
    <property type="match status" value="1"/>
</dbReference>
<evidence type="ECO:0000256" key="2">
    <source>
        <dbReference type="SAM" id="MobiDB-lite"/>
    </source>
</evidence>
<dbReference type="Proteomes" id="UP000515146">
    <property type="component" value="Unplaced"/>
</dbReference>
<feature type="signal peptide" evidence="3">
    <location>
        <begin position="1"/>
        <end position="19"/>
    </location>
</feature>
<evidence type="ECO:0000256" key="3">
    <source>
        <dbReference type="SAM" id="SignalP"/>
    </source>
</evidence>
<dbReference type="GO" id="GO:0062129">
    <property type="term" value="C:chitin-based extracellular matrix"/>
    <property type="evidence" value="ECO:0007669"/>
    <property type="project" value="TreeGrafter"/>
</dbReference>
<evidence type="ECO:0000313" key="4">
    <source>
        <dbReference type="Proteomes" id="UP000515146"/>
    </source>
</evidence>
<dbReference type="InParanoid" id="A0A6P6XZB0"/>
<dbReference type="OMA" id="APYNFAF"/>
<reference evidence="5" key="1">
    <citation type="submission" date="2025-08" db="UniProtKB">
        <authorList>
            <consortium name="RefSeq"/>
        </authorList>
    </citation>
    <scope>IDENTIFICATION</scope>
    <source>
        <strain evidence="5">Airmid</strain>
    </source>
</reference>
<dbReference type="OrthoDB" id="6430831at2759"/>
<feature type="region of interest" description="Disordered" evidence="2">
    <location>
        <begin position="242"/>
        <end position="273"/>
    </location>
</feature>
<evidence type="ECO:0000256" key="1">
    <source>
        <dbReference type="PROSITE-ProRule" id="PRU00497"/>
    </source>
</evidence>
<dbReference type="InterPro" id="IPR000618">
    <property type="entry name" value="Insect_cuticle"/>
</dbReference>
<organism evidence="4 5">
    <name type="scientific">Dermatophagoides pteronyssinus</name>
    <name type="common">European house dust mite</name>
    <dbReference type="NCBI Taxonomy" id="6956"/>
    <lineage>
        <taxon>Eukaryota</taxon>
        <taxon>Metazoa</taxon>
        <taxon>Ecdysozoa</taxon>
        <taxon>Arthropoda</taxon>
        <taxon>Chelicerata</taxon>
        <taxon>Arachnida</taxon>
        <taxon>Acari</taxon>
        <taxon>Acariformes</taxon>
        <taxon>Sarcoptiformes</taxon>
        <taxon>Astigmata</taxon>
        <taxon>Psoroptidia</taxon>
        <taxon>Analgoidea</taxon>
        <taxon>Pyroglyphidae</taxon>
        <taxon>Dermatophagoidinae</taxon>
        <taxon>Dermatophagoides</taxon>
    </lineage>
</organism>
<name>A0A6P6XZB0_DERPT</name>
<dbReference type="GO" id="GO:0008010">
    <property type="term" value="F:structural constituent of chitin-based larval cuticle"/>
    <property type="evidence" value="ECO:0007669"/>
    <property type="project" value="TreeGrafter"/>
</dbReference>
<evidence type="ECO:0000313" key="5">
    <source>
        <dbReference type="RefSeq" id="XP_027198216.1"/>
    </source>
</evidence>
<keyword evidence="4" id="KW-1185">Reference proteome</keyword>
<dbReference type="AlphaFoldDB" id="A0A6P6XZB0"/>
<proteinExistence type="predicted"/>
<gene>
    <name evidence="5" type="primary">LOC113792520</name>
</gene>
<protein>
    <submittedName>
        <fullName evidence="5">BCL-6 corepressor-like protein 1 isoform X1</fullName>
    </submittedName>
</protein>
<accession>A0A6P6XZB0</accession>
<dbReference type="PANTHER" id="PTHR10380:SF235">
    <property type="entry name" value="CUTICULAR PROTEIN 73D, ISOFORM B"/>
    <property type="match status" value="1"/>
</dbReference>
<dbReference type="PRINTS" id="PR00947">
    <property type="entry name" value="CUTICLE"/>
</dbReference>
<dbReference type="KEGG" id="dpte:113792520"/>
<keyword evidence="3" id="KW-0732">Signal</keyword>
<dbReference type="PROSITE" id="PS51155">
    <property type="entry name" value="CHIT_BIND_RR_2"/>
    <property type="match status" value="1"/>
</dbReference>
<dbReference type="PANTHER" id="PTHR10380">
    <property type="entry name" value="CUTICLE PROTEIN"/>
    <property type="match status" value="1"/>
</dbReference>
<feature type="chain" id="PRO_5028234609" evidence="3">
    <location>
        <begin position="20"/>
        <end position="273"/>
    </location>
</feature>
<dbReference type="RefSeq" id="XP_027198216.1">
    <property type="nucleotide sequence ID" value="XM_027342415.1"/>
</dbReference>
<sequence>MMFTKVVFVLVTVANIAYGQFLPQGPSTVRLIPISFGGGAQVGLSAAQPQFVIAGGAVPTASAGLQLIRQPQAVQLVAAQQPQAVQFVSAPQPQSIQFVSQPAPQAAQIQFSAPAPQPARIQIAAPAPQPARIQVSAPAPQPARIQVTAPAPQPARIQVTAPAAQPARFSAPAPAVEDDYYEPGTPVAPYAFSFDETDEFGMNLQRNEVSENGIVTGQYSFTTPEGYTRLVKYVSDEKGFRAEVETNEPGTASSSPADAEYRSSYVAQAQPPK</sequence>
<dbReference type="InterPro" id="IPR050468">
    <property type="entry name" value="Cuticle_Struct_Prot"/>
</dbReference>